<dbReference type="Proteomes" id="UP001284601">
    <property type="component" value="Unassembled WGS sequence"/>
</dbReference>
<sequence length="116" mass="11409">MSGRALPRSERGQAAVELVALLPLFGVVALAILQALAAGAAAELADHAAQSGAVAIAQGGDGRAAARAAVPGWARDRVEIVVGGSRVRVSLTPPSLLPGLGERLRATASADAGPAS</sequence>
<evidence type="ECO:0000313" key="1">
    <source>
        <dbReference type="EMBL" id="MDW5595197.1"/>
    </source>
</evidence>
<evidence type="ECO:0008006" key="3">
    <source>
        <dbReference type="Google" id="ProtNLM"/>
    </source>
</evidence>
<name>A0ABU4HPK2_9ACTN</name>
<keyword evidence="2" id="KW-1185">Reference proteome</keyword>
<dbReference type="RefSeq" id="WP_318597533.1">
    <property type="nucleotide sequence ID" value="NZ_JAWSTH010000029.1"/>
</dbReference>
<protein>
    <recommendedName>
        <fullName evidence="3">TadE-like protein</fullName>
    </recommendedName>
</protein>
<comment type="caution">
    <text evidence="1">The sequence shown here is derived from an EMBL/GenBank/DDBJ whole genome shotgun (WGS) entry which is preliminary data.</text>
</comment>
<gene>
    <name evidence="1" type="ORF">R7226_12675</name>
</gene>
<reference evidence="2" key="1">
    <citation type="submission" date="2023-07" db="EMBL/GenBank/DDBJ databases">
        <title>Conexibacter stalactiti sp. nov., isolated from stalactites in a lava cave and emended description of the genus Conexibacter.</title>
        <authorList>
            <person name="Lee S.D."/>
        </authorList>
    </citation>
    <scope>NUCLEOTIDE SEQUENCE [LARGE SCALE GENOMIC DNA]</scope>
    <source>
        <strain evidence="2">KCTC 39840</strain>
    </source>
</reference>
<dbReference type="EMBL" id="JAWSTH010000029">
    <property type="protein sequence ID" value="MDW5595197.1"/>
    <property type="molecule type" value="Genomic_DNA"/>
</dbReference>
<evidence type="ECO:0000313" key="2">
    <source>
        <dbReference type="Proteomes" id="UP001284601"/>
    </source>
</evidence>
<organism evidence="1 2">
    <name type="scientific">Conexibacter stalactiti</name>
    <dbReference type="NCBI Taxonomy" id="1940611"/>
    <lineage>
        <taxon>Bacteria</taxon>
        <taxon>Bacillati</taxon>
        <taxon>Actinomycetota</taxon>
        <taxon>Thermoleophilia</taxon>
        <taxon>Solirubrobacterales</taxon>
        <taxon>Conexibacteraceae</taxon>
        <taxon>Conexibacter</taxon>
    </lineage>
</organism>
<proteinExistence type="predicted"/>
<accession>A0ABU4HPK2</accession>